<evidence type="ECO:0008006" key="4">
    <source>
        <dbReference type="Google" id="ProtNLM"/>
    </source>
</evidence>
<reference evidence="2 3" key="1">
    <citation type="submission" date="2014-06" db="EMBL/GenBank/DDBJ databases">
        <title>The Genome of the Aflatoxigenic Filamentous Fungus Aspergillus nomius.</title>
        <authorList>
            <person name="Moore M.G."/>
            <person name="Shannon B.M."/>
            <person name="Brian M.M."/>
        </authorList>
    </citation>
    <scope>NUCLEOTIDE SEQUENCE [LARGE SCALE GENOMIC DNA]</scope>
    <source>
        <strain evidence="2 3">NRRL 13137</strain>
    </source>
</reference>
<organism evidence="2 3">
    <name type="scientific">Aspergillus nomiae NRRL (strain ATCC 15546 / NRRL 13137 / CBS 260.88 / M93)</name>
    <dbReference type="NCBI Taxonomy" id="1509407"/>
    <lineage>
        <taxon>Eukaryota</taxon>
        <taxon>Fungi</taxon>
        <taxon>Dikarya</taxon>
        <taxon>Ascomycota</taxon>
        <taxon>Pezizomycotina</taxon>
        <taxon>Eurotiomycetes</taxon>
        <taxon>Eurotiomycetidae</taxon>
        <taxon>Eurotiales</taxon>
        <taxon>Aspergillaceae</taxon>
        <taxon>Aspergillus</taxon>
        <taxon>Aspergillus subgen. Circumdati</taxon>
    </lineage>
</organism>
<evidence type="ECO:0000256" key="1">
    <source>
        <dbReference type="SAM" id="MobiDB-lite"/>
    </source>
</evidence>
<accession>A0A0L1JIE1</accession>
<sequence length="270" mass="30632">MDNLVYELDPKGDIFLILDNVSKDFPYNLRDITTVAGWPDGLSNPPAPTSDWNKTIKQEDDGSSGDAVDSAKTPKSPPQRRLQIRASSKHLTLACPQFQRTLQNGFQEGTELRATGCLKFPVRDWEAVPFLVLMLIIHHRTRLVPREVSLDRLVEIAQLVDYYECHEAVEPFSNSWLIHLKIRSLSPPHYIPSSDDEARKWISISWVFNEANAFQESSKYLESKSTSTISFSGLPVPSTIQGELHLISEVPYHLQYPSQLQMRSTVPGER</sequence>
<dbReference type="GeneID" id="26801860"/>
<evidence type="ECO:0000313" key="3">
    <source>
        <dbReference type="Proteomes" id="UP000037505"/>
    </source>
</evidence>
<feature type="region of interest" description="Disordered" evidence="1">
    <location>
        <begin position="38"/>
        <end position="81"/>
    </location>
</feature>
<evidence type="ECO:0000313" key="2">
    <source>
        <dbReference type="EMBL" id="KNG91535.1"/>
    </source>
</evidence>
<dbReference type="STRING" id="1509407.A0A0L1JIE1"/>
<proteinExistence type="predicted"/>
<protein>
    <recommendedName>
        <fullName evidence="4">BTB domain-containing protein</fullName>
    </recommendedName>
</protein>
<dbReference type="RefSeq" id="XP_015412458.1">
    <property type="nucleotide sequence ID" value="XM_015545314.1"/>
</dbReference>
<name>A0A0L1JIE1_ASPN3</name>
<dbReference type="AlphaFoldDB" id="A0A0L1JIE1"/>
<gene>
    <name evidence="2" type="ORF">ANOM_000056</name>
</gene>
<comment type="caution">
    <text evidence="2">The sequence shown here is derived from an EMBL/GenBank/DDBJ whole genome shotgun (WGS) entry which is preliminary data.</text>
</comment>
<dbReference type="OrthoDB" id="5275938at2759"/>
<keyword evidence="3" id="KW-1185">Reference proteome</keyword>
<dbReference type="Proteomes" id="UP000037505">
    <property type="component" value="Unassembled WGS sequence"/>
</dbReference>
<dbReference type="EMBL" id="JNOM01000002">
    <property type="protein sequence ID" value="KNG91535.1"/>
    <property type="molecule type" value="Genomic_DNA"/>
</dbReference>